<accession>A0A1R3VDN7</accession>
<evidence type="ECO:0000313" key="1">
    <source>
        <dbReference type="EMBL" id="SIT57995.1"/>
    </source>
</evidence>
<sequence>MDNFAWEEKCSVSTAARPWRTTPKDLAGLWLFFFRSYHRLRQGSRVTGIQGHSAVVDASSEAAGRVAIRVLIGSERDACRQGEEGDSGYKFVHRTFPFNNEQARQRRLALDSLLLAKSRRLSVSSP</sequence>
<reference evidence="2" key="1">
    <citation type="submission" date="2017-01" db="EMBL/GenBank/DDBJ databases">
        <authorList>
            <person name="Brunel B."/>
        </authorList>
    </citation>
    <scope>NUCLEOTIDE SEQUENCE [LARGE SCALE GENOMIC DNA]</scope>
</reference>
<dbReference type="AlphaFoldDB" id="A0A1R3VDN7"/>
<name>A0A1R3VDN7_9HYPH</name>
<dbReference type="STRING" id="1631249.BQ8794_50097"/>
<protein>
    <submittedName>
        <fullName evidence="1">Uncharacterized protein</fullName>
    </submittedName>
</protein>
<keyword evidence="2" id="KW-1185">Reference proteome</keyword>
<proteinExistence type="predicted"/>
<evidence type="ECO:0000313" key="2">
    <source>
        <dbReference type="Proteomes" id="UP000188388"/>
    </source>
</evidence>
<dbReference type="Proteomes" id="UP000188388">
    <property type="component" value="Unassembled WGS sequence"/>
</dbReference>
<gene>
    <name evidence="1" type="ORF">BQ8794_50097</name>
</gene>
<organism evidence="1 2">
    <name type="scientific">Mesorhizobium prunaredense</name>
    <dbReference type="NCBI Taxonomy" id="1631249"/>
    <lineage>
        <taxon>Bacteria</taxon>
        <taxon>Pseudomonadati</taxon>
        <taxon>Pseudomonadota</taxon>
        <taxon>Alphaproteobacteria</taxon>
        <taxon>Hyphomicrobiales</taxon>
        <taxon>Phyllobacteriaceae</taxon>
        <taxon>Mesorhizobium</taxon>
    </lineage>
</organism>
<dbReference type="EMBL" id="FTPD01000045">
    <property type="protein sequence ID" value="SIT57995.1"/>
    <property type="molecule type" value="Genomic_DNA"/>
</dbReference>